<dbReference type="PANTHER" id="PTHR46503">
    <property type="entry name" value="INTER-ALPHA-TRYPSIN INHIBITOR HEAVY CHAIN-LIKE PROTEIN"/>
    <property type="match status" value="1"/>
</dbReference>
<comment type="catalytic activity">
    <reaction evidence="1">
        <text>a 2'-deoxyribonucleoside 5'-diphosphate + ATP = a 2'-deoxyribonucleoside 5'-triphosphate + ADP</text>
        <dbReference type="Rhea" id="RHEA:44640"/>
        <dbReference type="ChEBI" id="CHEBI:30616"/>
        <dbReference type="ChEBI" id="CHEBI:61560"/>
        <dbReference type="ChEBI" id="CHEBI:73316"/>
        <dbReference type="ChEBI" id="CHEBI:456216"/>
        <dbReference type="EC" id="2.7.4.6"/>
    </reaction>
</comment>
<organism evidence="7 8">
    <name type="scientific">Rubroshorea leprosula</name>
    <dbReference type="NCBI Taxonomy" id="152421"/>
    <lineage>
        <taxon>Eukaryota</taxon>
        <taxon>Viridiplantae</taxon>
        <taxon>Streptophyta</taxon>
        <taxon>Embryophyta</taxon>
        <taxon>Tracheophyta</taxon>
        <taxon>Spermatophyta</taxon>
        <taxon>Magnoliopsida</taxon>
        <taxon>eudicotyledons</taxon>
        <taxon>Gunneridae</taxon>
        <taxon>Pentapetalae</taxon>
        <taxon>rosids</taxon>
        <taxon>malvids</taxon>
        <taxon>Malvales</taxon>
        <taxon>Dipterocarpaceae</taxon>
        <taxon>Rubroshorea</taxon>
    </lineage>
</organism>
<evidence type="ECO:0000256" key="4">
    <source>
        <dbReference type="RuleBase" id="RU004011"/>
    </source>
</evidence>
<proteinExistence type="inferred from homology"/>
<dbReference type="InterPro" id="IPR036465">
    <property type="entry name" value="vWFA_dom_sf"/>
</dbReference>
<dbReference type="SUPFAM" id="SSF54919">
    <property type="entry name" value="Nucleoside diphosphate kinase, NDK"/>
    <property type="match status" value="1"/>
</dbReference>
<comment type="similarity">
    <text evidence="3 4">Belongs to the NDK family.</text>
</comment>
<dbReference type="SMART" id="SM00562">
    <property type="entry name" value="NDK"/>
    <property type="match status" value="1"/>
</dbReference>
<evidence type="ECO:0000259" key="6">
    <source>
        <dbReference type="SMART" id="SM00562"/>
    </source>
</evidence>
<comment type="catalytic activity">
    <reaction evidence="2">
        <text>a ribonucleoside 5'-diphosphate + ATP = a ribonucleoside 5'-triphosphate + ADP</text>
        <dbReference type="Rhea" id="RHEA:18113"/>
        <dbReference type="ChEBI" id="CHEBI:30616"/>
        <dbReference type="ChEBI" id="CHEBI:57930"/>
        <dbReference type="ChEBI" id="CHEBI:61557"/>
        <dbReference type="ChEBI" id="CHEBI:456216"/>
        <dbReference type="EC" id="2.7.4.6"/>
    </reaction>
</comment>
<feature type="binding site" evidence="3">
    <location>
        <position position="487"/>
    </location>
    <ligand>
        <name>ATP</name>
        <dbReference type="ChEBI" id="CHEBI:30616"/>
    </ligand>
</feature>
<feature type="binding site" evidence="3">
    <location>
        <position position="601"/>
    </location>
    <ligand>
        <name>ATP</name>
        <dbReference type="ChEBI" id="CHEBI:30616"/>
    </ligand>
</feature>
<dbReference type="SUPFAM" id="SSF53300">
    <property type="entry name" value="vWA-like"/>
    <property type="match status" value="1"/>
</dbReference>
<dbReference type="InterPro" id="IPR023005">
    <property type="entry name" value="Nucleoside_diP_kinase_AS"/>
</dbReference>
<dbReference type="PROSITE" id="PS51374">
    <property type="entry name" value="NDPK_LIKE"/>
    <property type="match status" value="1"/>
</dbReference>
<keyword evidence="8" id="KW-1185">Reference proteome</keyword>
<evidence type="ECO:0000256" key="5">
    <source>
        <dbReference type="SAM" id="MobiDB-lite"/>
    </source>
</evidence>
<evidence type="ECO:0000313" key="7">
    <source>
        <dbReference type="EMBL" id="GKV09799.1"/>
    </source>
</evidence>
<reference evidence="7 8" key="1">
    <citation type="journal article" date="2021" name="Commun. Biol.">
        <title>The genome of Shorea leprosula (Dipterocarpaceae) highlights the ecological relevance of drought in aseasonal tropical rainforests.</title>
        <authorList>
            <person name="Ng K.K.S."/>
            <person name="Kobayashi M.J."/>
            <person name="Fawcett J.A."/>
            <person name="Hatakeyama M."/>
            <person name="Paape T."/>
            <person name="Ng C.H."/>
            <person name="Ang C.C."/>
            <person name="Tnah L.H."/>
            <person name="Lee C.T."/>
            <person name="Nishiyama T."/>
            <person name="Sese J."/>
            <person name="O'Brien M.J."/>
            <person name="Copetti D."/>
            <person name="Mohd Noor M.I."/>
            <person name="Ong R.C."/>
            <person name="Putra M."/>
            <person name="Sireger I.Z."/>
            <person name="Indrioko S."/>
            <person name="Kosugi Y."/>
            <person name="Izuno A."/>
            <person name="Isagi Y."/>
            <person name="Lee S.L."/>
            <person name="Shimizu K.K."/>
        </authorList>
    </citation>
    <scope>NUCLEOTIDE SEQUENCE [LARGE SCALE GENOMIC DNA]</scope>
    <source>
        <strain evidence="7">214</strain>
    </source>
</reference>
<dbReference type="InterPro" id="IPR034907">
    <property type="entry name" value="NDK-like_dom"/>
</dbReference>
<dbReference type="PANTHER" id="PTHR46503:SF9">
    <property type="entry name" value="INTER ALPHA-TRYPSIN INHIBITOR, HEAVY CHAIN-LIKE PROTEIN"/>
    <property type="match status" value="1"/>
</dbReference>
<feature type="binding site" evidence="3">
    <location>
        <position position="563"/>
    </location>
    <ligand>
        <name>ATP</name>
        <dbReference type="ChEBI" id="CHEBI:30616"/>
    </ligand>
</feature>
<feature type="domain" description="Nucleoside diphosphate kinase-like" evidence="6">
    <location>
        <begin position="479"/>
        <end position="637"/>
    </location>
</feature>
<feature type="region of interest" description="Disordered" evidence="5">
    <location>
        <begin position="17"/>
        <end position="36"/>
    </location>
</feature>
<dbReference type="InterPro" id="IPR001564">
    <property type="entry name" value="Nucleoside_diP_kinase"/>
</dbReference>
<feature type="binding site" evidence="3">
    <location>
        <position position="569"/>
    </location>
    <ligand>
        <name>ATP</name>
        <dbReference type="ChEBI" id="CHEBI:30616"/>
    </ligand>
</feature>
<feature type="binding site" evidence="3">
    <location>
        <position position="535"/>
    </location>
    <ligand>
        <name>ATP</name>
        <dbReference type="ChEBI" id="CHEBI:30616"/>
    </ligand>
</feature>
<protein>
    <recommendedName>
        <fullName evidence="6">Nucleoside diphosphate kinase-like domain-containing protein</fullName>
    </recommendedName>
</protein>
<dbReference type="Pfam" id="PF00334">
    <property type="entry name" value="NDK"/>
    <property type="match status" value="1"/>
</dbReference>
<dbReference type="Gene3D" id="3.30.70.141">
    <property type="entry name" value="Nucleoside diphosphate kinase-like domain"/>
    <property type="match status" value="1"/>
</dbReference>
<name>A0AAV5J5A1_9ROSI</name>
<evidence type="ECO:0000313" key="8">
    <source>
        <dbReference type="Proteomes" id="UP001054252"/>
    </source>
</evidence>
<evidence type="ECO:0000256" key="1">
    <source>
        <dbReference type="ARBA" id="ARBA00000082"/>
    </source>
</evidence>
<dbReference type="InterPro" id="IPR036850">
    <property type="entry name" value="NDK-like_dom_sf"/>
</dbReference>
<dbReference type="Pfam" id="PF13519">
    <property type="entry name" value="VWA_2"/>
    <property type="match status" value="1"/>
</dbReference>
<evidence type="ECO:0000256" key="3">
    <source>
        <dbReference type="PROSITE-ProRule" id="PRU00706"/>
    </source>
</evidence>
<evidence type="ECO:0000256" key="2">
    <source>
        <dbReference type="ARBA" id="ARBA00000937"/>
    </source>
</evidence>
<comment type="caution">
    <text evidence="7">The sequence shown here is derived from an EMBL/GenBank/DDBJ whole genome shotgun (WGS) entry which is preliminary data.</text>
</comment>
<feature type="binding site" evidence="3">
    <location>
        <position position="611"/>
    </location>
    <ligand>
        <name>ATP</name>
        <dbReference type="ChEBI" id="CHEBI:30616"/>
    </ligand>
</feature>
<dbReference type="PRINTS" id="PR01243">
    <property type="entry name" value="NUCDPKINASE"/>
</dbReference>
<feature type="active site" description="Pros-phosphohistidine intermediate" evidence="3">
    <location>
        <position position="614"/>
    </location>
</feature>
<dbReference type="GO" id="GO:0004550">
    <property type="term" value="F:nucleoside diphosphate kinase activity"/>
    <property type="evidence" value="ECO:0007669"/>
    <property type="project" value="UniProtKB-EC"/>
</dbReference>
<dbReference type="EMBL" id="BPVZ01000031">
    <property type="protein sequence ID" value="GKV09799.1"/>
    <property type="molecule type" value="Genomic_DNA"/>
</dbReference>
<dbReference type="GO" id="GO:0006241">
    <property type="term" value="P:CTP biosynthetic process"/>
    <property type="evidence" value="ECO:0007669"/>
    <property type="project" value="InterPro"/>
</dbReference>
<dbReference type="GO" id="GO:0006183">
    <property type="term" value="P:GTP biosynthetic process"/>
    <property type="evidence" value="ECO:0007669"/>
    <property type="project" value="InterPro"/>
</dbReference>
<sequence length="645" mass="71653">MAREFSASVEYGLRLSKRTSSGKGVPPEPEKMSKSAPESYLPTAVMVYAVVEEPAVMYNPDVPGFQQSVRVRFDRPALIPLHLHEVCMEVDCCMDTAFVTVTSIYMVHCIKPSERCGCRIAVPMGEQGSLLDVEVDIPGPGAGKSYYSRWVKMGDTKGTGEIPKAGDGRFLKPNLYTFNIPQVEGLSKLSIKVSWSQKLLYQEGQFCLNVPFSFPEYVSPVGKTPVSNREKIVLNLNSGIATEILHQCTSHPLKELSGKVQKGSFLYEAEVKAWSAADFNFSYTVSSRDMMGGVLLRSQKEMFCFYLFPGNNKTRKVFRKEVVFIIDNSESMQGAPLGSVKTAVSASLSKLNPEDSFNLISFNGEICLFSSKMEQTTDGSISKATQWLENLTVGAGTNILNPIEQLTALPLQKSSPSPFSPGNTWFLFSIFPPFFFGYKLQVLQMRLCMIQSLYRFLILFVLVSFSPISRSSSNRSIEKERTLAIIKPDGLFGNHSDRIKQVILDSHFNIAKETVVQLDEESAATFYAEHSSKSFFASLINYMTSGPVLVMVLEKENAVADWRHLIGPTDAREAKITDPQRVPDQLSQNHLLIVSSALSIRAMCGLDLQKNCVHGSDSNKSAEREIAFFFKETSSDEAVANHDEL</sequence>
<dbReference type="PROSITE" id="PS00469">
    <property type="entry name" value="NDPK"/>
    <property type="match status" value="1"/>
</dbReference>
<gene>
    <name evidence="7" type="ORF">SLEP1_g21241</name>
</gene>
<dbReference type="Gene3D" id="3.40.50.410">
    <property type="entry name" value="von Willebrand factor, type A domain"/>
    <property type="match status" value="1"/>
</dbReference>
<dbReference type="InterPro" id="IPR002035">
    <property type="entry name" value="VWF_A"/>
</dbReference>
<dbReference type="GO" id="GO:0006228">
    <property type="term" value="P:UTP biosynthetic process"/>
    <property type="evidence" value="ECO:0007669"/>
    <property type="project" value="InterPro"/>
</dbReference>
<accession>A0AAV5J5A1</accession>
<dbReference type="Proteomes" id="UP001054252">
    <property type="component" value="Unassembled WGS sequence"/>
</dbReference>
<dbReference type="AlphaFoldDB" id="A0AAV5J5A1"/>